<evidence type="ECO:0000313" key="2">
    <source>
        <dbReference type="EMBL" id="VEB44889.1"/>
    </source>
</evidence>
<gene>
    <name evidence="2" type="ORF">NCTC9695_05393</name>
</gene>
<dbReference type="Pfam" id="PF07726">
    <property type="entry name" value="AAA_3"/>
    <property type="match status" value="1"/>
</dbReference>
<evidence type="ECO:0000259" key="1">
    <source>
        <dbReference type="Pfam" id="PF07726"/>
    </source>
</evidence>
<proteinExistence type="predicted"/>
<organism evidence="2 3">
    <name type="scientific">Chromobacterium violaceum</name>
    <dbReference type="NCBI Taxonomy" id="536"/>
    <lineage>
        <taxon>Bacteria</taxon>
        <taxon>Pseudomonadati</taxon>
        <taxon>Pseudomonadota</taxon>
        <taxon>Betaproteobacteria</taxon>
        <taxon>Neisseriales</taxon>
        <taxon>Chromobacteriaceae</taxon>
        <taxon>Chromobacterium</taxon>
    </lineage>
</organism>
<dbReference type="GO" id="GO:0016887">
    <property type="term" value="F:ATP hydrolysis activity"/>
    <property type="evidence" value="ECO:0007669"/>
    <property type="project" value="InterPro"/>
</dbReference>
<evidence type="ECO:0000313" key="3">
    <source>
        <dbReference type="Proteomes" id="UP000275777"/>
    </source>
</evidence>
<dbReference type="SUPFAM" id="SSF52540">
    <property type="entry name" value="P-loop containing nucleoside triphosphate hydrolases"/>
    <property type="match status" value="1"/>
</dbReference>
<dbReference type="InterPro" id="IPR027417">
    <property type="entry name" value="P-loop_NTPase"/>
</dbReference>
<feature type="domain" description="ATPase AAA-3" evidence="1">
    <location>
        <begin position="34"/>
        <end position="111"/>
    </location>
</feature>
<dbReference type="Gene3D" id="3.40.50.300">
    <property type="entry name" value="P-loop containing nucleotide triphosphate hydrolases"/>
    <property type="match status" value="1"/>
</dbReference>
<accession>A0A3S4IJA5</accession>
<sequence length="125" mass="14188">MQSLSQAYRQLNTLILGKPQAIRLSFACLIARGHLLIEDVPGVGKTTLAHGLATVLGLDYRRVQFTSDLLPADILGVSIYQRDSGRFELHRGPVFTQVLLADEINRASPRCNRRCWRRWRSARCR</sequence>
<dbReference type="InterPro" id="IPR050764">
    <property type="entry name" value="CbbQ/NirQ/NorQ/GpvN"/>
</dbReference>
<dbReference type="InterPro" id="IPR011703">
    <property type="entry name" value="ATPase_AAA-3"/>
</dbReference>
<dbReference type="AlphaFoldDB" id="A0A3S4IJA5"/>
<dbReference type="EMBL" id="LR134182">
    <property type="protein sequence ID" value="VEB44889.1"/>
    <property type="molecule type" value="Genomic_DNA"/>
</dbReference>
<reference evidence="2 3" key="1">
    <citation type="submission" date="2018-12" db="EMBL/GenBank/DDBJ databases">
        <authorList>
            <consortium name="Pathogen Informatics"/>
        </authorList>
    </citation>
    <scope>NUCLEOTIDE SEQUENCE [LARGE SCALE GENOMIC DNA]</scope>
    <source>
        <strain evidence="2 3">NCTC9695</strain>
    </source>
</reference>
<dbReference type="PANTHER" id="PTHR42759">
    <property type="entry name" value="MOXR FAMILY PROTEIN"/>
    <property type="match status" value="1"/>
</dbReference>
<dbReference type="GO" id="GO:0005524">
    <property type="term" value="F:ATP binding"/>
    <property type="evidence" value="ECO:0007669"/>
    <property type="project" value="InterPro"/>
</dbReference>
<dbReference type="PANTHER" id="PTHR42759:SF5">
    <property type="entry name" value="METHANOL DEHYDROGENASE REGULATOR"/>
    <property type="match status" value="1"/>
</dbReference>
<dbReference type="Proteomes" id="UP000275777">
    <property type="component" value="Chromosome"/>
</dbReference>
<protein>
    <submittedName>
        <fullName evidence="2">Uncharacterized conserved protein (Some members contain a von Willebrand factor type A (VWA) domain)</fullName>
    </submittedName>
</protein>
<name>A0A3S4IJA5_CHRVL</name>